<keyword evidence="6 13" id="KW-0378">Hydrolase</keyword>
<comment type="catalytic activity">
    <reaction evidence="1">
        <text>Hydrolysis of terminal non-reducing beta-D-galactose residues in beta-D-galactosides.</text>
        <dbReference type="EC" id="3.2.1.23"/>
    </reaction>
</comment>
<evidence type="ECO:0000313" key="12">
    <source>
        <dbReference type="EMBL" id="AMD84495.1"/>
    </source>
</evidence>
<feature type="domain" description="F5/8 type C" evidence="11">
    <location>
        <begin position="1147"/>
        <end position="1296"/>
    </location>
</feature>
<dbReference type="SUPFAM" id="SSF51445">
    <property type="entry name" value="(Trans)glycosidases"/>
    <property type="match status" value="1"/>
</dbReference>
<dbReference type="GO" id="GO:0004565">
    <property type="term" value="F:beta-galactosidase activity"/>
    <property type="evidence" value="ECO:0007669"/>
    <property type="project" value="UniProtKB-EC"/>
</dbReference>
<dbReference type="Pfam" id="PF00703">
    <property type="entry name" value="Glyco_hydro_2"/>
    <property type="match status" value="1"/>
</dbReference>
<dbReference type="Pfam" id="PF16353">
    <property type="entry name" value="LacZ_4"/>
    <property type="match status" value="1"/>
</dbReference>
<comment type="cofactor">
    <cofactor evidence="2">
        <name>Ca(2+)</name>
        <dbReference type="ChEBI" id="CHEBI:29108"/>
    </cofactor>
</comment>
<proteinExistence type="inferred from homology"/>
<dbReference type="GO" id="GO:0005990">
    <property type="term" value="P:lactose catabolic process"/>
    <property type="evidence" value="ECO:0007669"/>
    <property type="project" value="TreeGrafter"/>
</dbReference>
<dbReference type="InterPro" id="IPR014718">
    <property type="entry name" value="GH-type_carb-bd"/>
</dbReference>
<dbReference type="InterPro" id="IPR006103">
    <property type="entry name" value="Glyco_hydro_2_cat"/>
</dbReference>
<organism evidence="13 15">
    <name type="scientific">Capnocytophaga haemolytica</name>
    <dbReference type="NCBI Taxonomy" id="45243"/>
    <lineage>
        <taxon>Bacteria</taxon>
        <taxon>Pseudomonadati</taxon>
        <taxon>Bacteroidota</taxon>
        <taxon>Flavobacteriia</taxon>
        <taxon>Flavobacteriales</taxon>
        <taxon>Flavobacteriaceae</taxon>
        <taxon>Capnocytophaga</taxon>
    </lineage>
</organism>
<dbReference type="Pfam" id="PF02836">
    <property type="entry name" value="Glyco_hydro_2_C"/>
    <property type="match status" value="1"/>
</dbReference>
<dbReference type="Gene3D" id="2.60.40.10">
    <property type="entry name" value="Immunoglobulins"/>
    <property type="match status" value="2"/>
</dbReference>
<keyword evidence="14" id="KW-1185">Reference proteome</keyword>
<comment type="subunit">
    <text evidence="4">Monomer.</text>
</comment>
<dbReference type="PANTHER" id="PTHR46323:SF2">
    <property type="entry name" value="BETA-GALACTOSIDASE"/>
    <property type="match status" value="1"/>
</dbReference>
<feature type="signal peptide" evidence="10">
    <location>
        <begin position="1"/>
        <end position="23"/>
    </location>
</feature>
<dbReference type="Proteomes" id="UP000065822">
    <property type="component" value="Chromosome"/>
</dbReference>
<sequence>MKPIHLKTTAFALALAASPLAMGQHKVLGGFAYGKQEAPTGKEWESVEELSLNKEYPRAYFFSFADEASATKVLPEHSSYWLSLNGDWQFHWSKTPDGRVKDFFKPDYNASAWDKLAVPSSWNVAGIQKNGSLKYGLPIYVNQKVIFQHKIVKDDWRGGVMREPPKTWTTYEYRNEVGQYRRTFEIPASWDGREVFIDFDGVDSFFYLWINGQYVGFSKNSRNTASFDISRYLKKGTNTVAVEVYRNSDGSFLEAQDMFRLPGIFRTVALRSTPKLQIYNLNVQGELSVSTGGASSSIEGGKEDLPSGEIVLNATLRNLTPKQAKQLHLNYKVYKCELYSDTVKEVAELKGSATVAVAAPNALTQSHLKIPAKNIKAWSAEEPHRYVLVAQLTDKKGKVIETVSSYFGFTKVEIKDTPADKDEFGKAGRYFYVNGKPVKFKGVNRHESHPTVGHAITRAMMEEDVRLMKRANVNQVRLSHYPTDPYFFYLCDKYGLYVENEANLESHEYYYGEESLSHPKEWEKAHVARCVEMVEGSYNHPSIVLWSLGNEAGPGNNFVAAYKAVKAVDTTRPVQYERNNDIVDMGSNQYPSVGWVQGAASGEFDIKYPFHISEYAHSMGNAAGNLADYWKAIESSNFICGASVWDWVDQGIYNYTKDGIRYIAYGGDFGDYPNDGQFVMNGLLLADRTPKPQYFEIKKVYQNVTVSHKEGNTFEIFNKNYFKDLSDYNGAWLLYKDGKIVDTDSFSPEGVAPRSKKTITIPALASLMSDKGEYFIIFEFLHKRKQLWAEEGYIQMEEQLPLKSDPAKQPIASVAKGKKLTLSKSPKEIRLHNDAIDIRFNPTTGNIAELSYAGKALLEPNSFELNAFRAFINNDGWAMHQWFEKGLHNLHHKAIASKVEADKPVKGAYTVAFTVESQAPNPAQLKGSTSAAVNTIEELPIPEHWRPFKLITAQNFAVYPDGSVEIAAAITSNDNSVTLPELGYIMKLPKTYDEFTYYGRGPECNYPDRKTSAFVDIHRNSVKDEVIALPKPQDMGQHQDTRWAALTDASRAGAVFIAPEMMATAALPYSAKELIYAGHSYQLPTSSGTYLQLNIATTGVGGNSCGPAPLNQDRVMAMPHHFRCIIRPAKADKLAESAAVVASSALPATPQLLGKDKPVPIKVIFASSEESGEGDASHLVDGDPNTIWHTAYSVTVAKHPHWVDFDLMKPMTIKGFSYLPRLSGYNGEVKDYTISVSDDGKTWREIHKGSFGRNRNTAKDAYFKAPIKTRYIRFTALSEQYGQDFASGAEFSVIPQ</sequence>
<dbReference type="InterPro" id="IPR006102">
    <property type="entry name" value="Ig-like_GH2"/>
</dbReference>
<dbReference type="InterPro" id="IPR004199">
    <property type="entry name" value="B-gal_small/dom_5"/>
</dbReference>
<dbReference type="EMBL" id="CP014227">
    <property type="protein sequence ID" value="AMD84495.1"/>
    <property type="molecule type" value="Genomic_DNA"/>
</dbReference>
<reference evidence="12 14" key="1">
    <citation type="submission" date="2016-02" db="EMBL/GenBank/DDBJ databases">
        <authorList>
            <person name="Holder M.E."/>
            <person name="Ajami N.J."/>
            <person name="Petrosino J.F."/>
        </authorList>
    </citation>
    <scope>NUCLEOTIDE SEQUENCE [LARGE SCALE GENOMIC DNA]</scope>
    <source>
        <strain evidence="12 14">CCUG 32990</strain>
    </source>
</reference>
<protein>
    <recommendedName>
        <fullName evidence="5">beta-galactosidase</fullName>
        <ecNumber evidence="5">3.2.1.23</ecNumber>
    </recommendedName>
    <alternativeName>
        <fullName evidence="9">Lactase</fullName>
    </alternativeName>
</protein>
<dbReference type="InterPro" id="IPR000421">
    <property type="entry name" value="FA58C"/>
</dbReference>
<keyword evidence="10" id="KW-0732">Signal</keyword>
<dbReference type="SUPFAM" id="SSF74650">
    <property type="entry name" value="Galactose mutarotase-like"/>
    <property type="match status" value="1"/>
</dbReference>
<dbReference type="InterPro" id="IPR006101">
    <property type="entry name" value="Glyco_hydro_2"/>
</dbReference>
<keyword evidence="8 13" id="KW-0326">Glycosidase</keyword>
<dbReference type="Gene3D" id="2.70.98.10">
    <property type="match status" value="1"/>
</dbReference>
<dbReference type="SMART" id="SM01038">
    <property type="entry name" value="Bgal_small_N"/>
    <property type="match status" value="1"/>
</dbReference>
<dbReference type="Pfam" id="PF02837">
    <property type="entry name" value="Glyco_hydro_2_N"/>
    <property type="match status" value="1"/>
</dbReference>
<dbReference type="SUPFAM" id="SSF49303">
    <property type="entry name" value="beta-Galactosidase/glucuronidase domain"/>
    <property type="match status" value="2"/>
</dbReference>
<evidence type="ECO:0000256" key="2">
    <source>
        <dbReference type="ARBA" id="ARBA00001913"/>
    </source>
</evidence>
<dbReference type="KEGG" id="chg:AXF12_02495"/>
<evidence type="ECO:0000313" key="13">
    <source>
        <dbReference type="EMBL" id="SNV09916.1"/>
    </source>
</evidence>
<dbReference type="InterPro" id="IPR036156">
    <property type="entry name" value="Beta-gal/glucu_dom_sf"/>
</dbReference>
<reference evidence="13 15" key="2">
    <citation type="submission" date="2017-06" db="EMBL/GenBank/DDBJ databases">
        <authorList>
            <consortium name="Pathogen Informatics"/>
        </authorList>
    </citation>
    <scope>NUCLEOTIDE SEQUENCE [LARGE SCALE GENOMIC DNA]</scope>
    <source>
        <strain evidence="13 15">NCTC12947</strain>
    </source>
</reference>
<feature type="chain" id="PRO_5043387881" description="beta-galactosidase" evidence="10">
    <location>
        <begin position="24"/>
        <end position="1296"/>
    </location>
</feature>
<dbReference type="InterPro" id="IPR008979">
    <property type="entry name" value="Galactose-bd-like_sf"/>
</dbReference>
<dbReference type="SMART" id="SM00231">
    <property type="entry name" value="FA58C"/>
    <property type="match status" value="1"/>
</dbReference>
<name>A0AAX2GYN8_9FLAO</name>
<dbReference type="Proteomes" id="UP000215539">
    <property type="component" value="Chromosome 1"/>
</dbReference>
<dbReference type="Gene3D" id="3.20.20.80">
    <property type="entry name" value="Glycosidases"/>
    <property type="match status" value="1"/>
</dbReference>
<evidence type="ECO:0000256" key="8">
    <source>
        <dbReference type="ARBA" id="ARBA00023295"/>
    </source>
</evidence>
<evidence type="ECO:0000256" key="3">
    <source>
        <dbReference type="ARBA" id="ARBA00007401"/>
    </source>
</evidence>
<accession>A0AAX2GYN8</accession>
<evidence type="ECO:0000256" key="1">
    <source>
        <dbReference type="ARBA" id="ARBA00001412"/>
    </source>
</evidence>
<dbReference type="InterPro" id="IPR013783">
    <property type="entry name" value="Ig-like_fold"/>
</dbReference>
<dbReference type="PROSITE" id="PS50022">
    <property type="entry name" value="FA58C_3"/>
    <property type="match status" value="1"/>
</dbReference>
<dbReference type="InterPro" id="IPR006104">
    <property type="entry name" value="Glyco_hydro_2_N"/>
</dbReference>
<dbReference type="Pfam" id="PF02929">
    <property type="entry name" value="Bgal_small_N"/>
    <property type="match status" value="1"/>
</dbReference>
<dbReference type="InterPro" id="IPR032312">
    <property type="entry name" value="LacZ_4"/>
</dbReference>
<evidence type="ECO:0000313" key="14">
    <source>
        <dbReference type="Proteomes" id="UP000065822"/>
    </source>
</evidence>
<evidence type="ECO:0000256" key="7">
    <source>
        <dbReference type="ARBA" id="ARBA00022837"/>
    </source>
</evidence>
<gene>
    <name evidence="13" type="primary">ebgA</name>
    <name evidence="12" type="ORF">AXF12_02495</name>
    <name evidence="13" type="ORF">SAMEA44541418_01246</name>
</gene>
<dbReference type="SUPFAM" id="SSF49785">
    <property type="entry name" value="Galactose-binding domain-like"/>
    <property type="match status" value="2"/>
</dbReference>
<dbReference type="Gene3D" id="2.60.120.260">
    <property type="entry name" value="Galactose-binding domain-like"/>
    <property type="match status" value="2"/>
</dbReference>
<dbReference type="PRINTS" id="PR00132">
    <property type="entry name" value="GLHYDRLASE2"/>
</dbReference>
<dbReference type="GO" id="GO:0030246">
    <property type="term" value="F:carbohydrate binding"/>
    <property type="evidence" value="ECO:0007669"/>
    <property type="project" value="InterPro"/>
</dbReference>
<evidence type="ECO:0000256" key="4">
    <source>
        <dbReference type="ARBA" id="ARBA00011245"/>
    </source>
</evidence>
<dbReference type="InterPro" id="IPR017853">
    <property type="entry name" value="GH"/>
</dbReference>
<dbReference type="RefSeq" id="WP_066428061.1">
    <property type="nucleotide sequence ID" value="NZ_CP014227.1"/>
</dbReference>
<dbReference type="GO" id="GO:0009341">
    <property type="term" value="C:beta-galactosidase complex"/>
    <property type="evidence" value="ECO:0007669"/>
    <property type="project" value="InterPro"/>
</dbReference>
<keyword evidence="7" id="KW-0106">Calcium</keyword>
<evidence type="ECO:0000256" key="5">
    <source>
        <dbReference type="ARBA" id="ARBA00012756"/>
    </source>
</evidence>
<dbReference type="InterPro" id="IPR011013">
    <property type="entry name" value="Gal_mutarotase_sf_dom"/>
</dbReference>
<dbReference type="PANTHER" id="PTHR46323">
    <property type="entry name" value="BETA-GALACTOSIDASE"/>
    <property type="match status" value="1"/>
</dbReference>
<evidence type="ECO:0000313" key="15">
    <source>
        <dbReference type="Proteomes" id="UP000215539"/>
    </source>
</evidence>
<dbReference type="InterPro" id="IPR050347">
    <property type="entry name" value="Bact_Beta-galactosidase"/>
</dbReference>
<evidence type="ECO:0000256" key="10">
    <source>
        <dbReference type="SAM" id="SignalP"/>
    </source>
</evidence>
<comment type="similarity">
    <text evidence="3">Belongs to the glycosyl hydrolase 2 family.</text>
</comment>
<dbReference type="EMBL" id="LT906449">
    <property type="protein sequence ID" value="SNV09916.1"/>
    <property type="molecule type" value="Genomic_DNA"/>
</dbReference>
<dbReference type="EC" id="3.2.1.23" evidence="5"/>
<dbReference type="Pfam" id="PF00754">
    <property type="entry name" value="F5_F8_type_C"/>
    <property type="match status" value="1"/>
</dbReference>
<evidence type="ECO:0000256" key="6">
    <source>
        <dbReference type="ARBA" id="ARBA00022801"/>
    </source>
</evidence>
<evidence type="ECO:0000259" key="11">
    <source>
        <dbReference type="PROSITE" id="PS50022"/>
    </source>
</evidence>
<evidence type="ECO:0000256" key="9">
    <source>
        <dbReference type="ARBA" id="ARBA00032230"/>
    </source>
</evidence>